<dbReference type="KEGG" id="bml:BMA10229_0153"/>
<reference evidence="2 3" key="1">
    <citation type="submission" date="2007-01" db="EMBL/GenBank/DDBJ databases">
        <authorList>
            <person name="DeShazer D."/>
            <person name="Woods D.E."/>
            <person name="Nierman W.C."/>
        </authorList>
    </citation>
    <scope>NUCLEOTIDE SEQUENCE [LARGE SCALE GENOMIC DNA]</scope>
    <source>
        <strain evidence="2 3">NCTC 10229</strain>
    </source>
</reference>
<dbReference type="HOGENOM" id="CLU_1812150_0_0_4"/>
<evidence type="ECO:0000313" key="3">
    <source>
        <dbReference type="Proteomes" id="UP000002283"/>
    </source>
</evidence>
<organism evidence="2 3">
    <name type="scientific">Burkholderia mallei (strain NCTC 10229)</name>
    <dbReference type="NCBI Taxonomy" id="412022"/>
    <lineage>
        <taxon>Bacteria</taxon>
        <taxon>Pseudomonadati</taxon>
        <taxon>Pseudomonadota</taxon>
        <taxon>Betaproteobacteria</taxon>
        <taxon>Burkholderiales</taxon>
        <taxon>Burkholderiaceae</taxon>
        <taxon>Burkholderia</taxon>
        <taxon>pseudomallei group</taxon>
    </lineage>
</organism>
<gene>
    <name evidence="2" type="ordered locus">BMA10229_0153</name>
</gene>
<name>A2RWB0_BURM9</name>
<dbReference type="Proteomes" id="UP000002283">
    <property type="component" value="Chromosome II"/>
</dbReference>
<feature type="region of interest" description="Disordered" evidence="1">
    <location>
        <begin position="27"/>
        <end position="66"/>
    </location>
</feature>
<evidence type="ECO:0000256" key="1">
    <source>
        <dbReference type="SAM" id="MobiDB-lite"/>
    </source>
</evidence>
<dbReference type="EMBL" id="CP000545">
    <property type="protein sequence ID" value="ABM99826.1"/>
    <property type="molecule type" value="Genomic_DNA"/>
</dbReference>
<proteinExistence type="predicted"/>
<protein>
    <submittedName>
        <fullName evidence="2">Uncharacterized protein</fullName>
    </submittedName>
</protein>
<dbReference type="AlphaFoldDB" id="A2RWB0"/>
<accession>A2RWB0</accession>
<evidence type="ECO:0000313" key="2">
    <source>
        <dbReference type="EMBL" id="ABM99826.1"/>
    </source>
</evidence>
<sequence>MSSHARRAAARDCRILTTVGQASLDARRATAASAASHARARDATPRRPGRRRANAPLADGVRPNGPRLRAIGAITIARAAWKINSYDRMSRRKAAPAGARHGDGTQRAARSRISTRGAPMRRARRRPARPASPGRETLIATE</sequence>
<feature type="compositionally biased region" description="Basic residues" evidence="1">
    <location>
        <begin position="119"/>
        <end position="128"/>
    </location>
</feature>
<feature type="region of interest" description="Disordered" evidence="1">
    <location>
        <begin position="85"/>
        <end position="142"/>
    </location>
</feature>